<evidence type="ECO:0000256" key="2">
    <source>
        <dbReference type="ARBA" id="ARBA00022729"/>
    </source>
</evidence>
<name>A0ABS6AUG1_9NOCA</name>
<dbReference type="InterPro" id="IPR028082">
    <property type="entry name" value="Peripla_BP_I"/>
</dbReference>
<dbReference type="PANTHER" id="PTHR47628:SF1">
    <property type="entry name" value="ALIPHATIC AMIDASE EXPRESSION-REGULATING PROTEIN"/>
    <property type="match status" value="1"/>
</dbReference>
<feature type="domain" description="Leucine-binding protein" evidence="3">
    <location>
        <begin position="14"/>
        <end position="341"/>
    </location>
</feature>
<evidence type="ECO:0000313" key="5">
    <source>
        <dbReference type="Proteomes" id="UP000733379"/>
    </source>
</evidence>
<comment type="similarity">
    <text evidence="1">Belongs to the leucine-binding protein family.</text>
</comment>
<dbReference type="SUPFAM" id="SSF53822">
    <property type="entry name" value="Periplasmic binding protein-like I"/>
    <property type="match status" value="1"/>
</dbReference>
<dbReference type="EMBL" id="JAHKNI010000002">
    <property type="protein sequence ID" value="MBU3061171.1"/>
    <property type="molecule type" value="Genomic_DNA"/>
</dbReference>
<keyword evidence="5" id="KW-1185">Reference proteome</keyword>
<gene>
    <name evidence="4" type="ORF">KO481_06500</name>
</gene>
<evidence type="ECO:0000256" key="1">
    <source>
        <dbReference type="ARBA" id="ARBA00010062"/>
    </source>
</evidence>
<comment type="caution">
    <text evidence="4">The sequence shown here is derived from an EMBL/GenBank/DDBJ whole genome shotgun (WGS) entry which is preliminary data.</text>
</comment>
<proteinExistence type="inferred from homology"/>
<dbReference type="Gene3D" id="3.40.50.2300">
    <property type="match status" value="2"/>
</dbReference>
<dbReference type="Pfam" id="PF13458">
    <property type="entry name" value="Peripla_BP_6"/>
    <property type="match status" value="1"/>
</dbReference>
<dbReference type="InterPro" id="IPR028081">
    <property type="entry name" value="Leu-bd"/>
</dbReference>
<accession>A0ABS6AUG1</accession>
<evidence type="ECO:0000313" key="4">
    <source>
        <dbReference type="EMBL" id="MBU3061171.1"/>
    </source>
</evidence>
<evidence type="ECO:0000259" key="3">
    <source>
        <dbReference type="Pfam" id="PF13458"/>
    </source>
</evidence>
<dbReference type="PANTHER" id="PTHR47628">
    <property type="match status" value="1"/>
</dbReference>
<reference evidence="4 5" key="1">
    <citation type="submission" date="2021-06" db="EMBL/GenBank/DDBJ databases">
        <title>Actinomycetes sequencing.</title>
        <authorList>
            <person name="Shan Q."/>
        </authorList>
    </citation>
    <scope>NUCLEOTIDE SEQUENCE [LARGE SCALE GENOMIC DNA]</scope>
    <source>
        <strain evidence="4 5">NEAU-G5</strain>
    </source>
</reference>
<keyword evidence="2" id="KW-0732">Signal</keyword>
<sequence>MLPFHERPDDVIEVLNIVPLQGSGGIVAPSCEAAVALAVAEINGSAGILGREVRVTTIDGGRAPHEVAAEVSALLATGMIDAITGWHISAVRRAVARAADGRVPYLFATTHEDLPDEPPGVLMIGESPAGHILPAMDWLHRQYGTRRWAIIGNDYIWPLATARAVKAAHPGAITLEQYVPLGTTDFSDFLNDPRFAAADGIVLLLVGTDVVRFNQQFARTGRAAQQVRVSPAIDETCLLAAGPAASENLYVASAFFPDGPGDPDLMARYHRLHGQFAPQLTYFGNTSYQAMHMLRSMSQALGSLDVSRMQAALIDGLTLEAPSGARTFRDNHAMLDSGFIAHAEGVNLRIIDTLNPAARHL</sequence>
<dbReference type="RefSeq" id="WP_215916094.1">
    <property type="nucleotide sequence ID" value="NZ_JAHKNI010000002.1"/>
</dbReference>
<organism evidence="4 5">
    <name type="scientific">Nocardia albiluteola</name>
    <dbReference type="NCBI Taxonomy" id="2842303"/>
    <lineage>
        <taxon>Bacteria</taxon>
        <taxon>Bacillati</taxon>
        <taxon>Actinomycetota</taxon>
        <taxon>Actinomycetes</taxon>
        <taxon>Mycobacteriales</taxon>
        <taxon>Nocardiaceae</taxon>
        <taxon>Nocardia</taxon>
    </lineage>
</organism>
<protein>
    <submittedName>
        <fullName evidence="4">Substrate-binding domain-containing protein</fullName>
    </submittedName>
</protein>
<dbReference type="CDD" id="cd06358">
    <property type="entry name" value="PBP1_NHase"/>
    <property type="match status" value="1"/>
</dbReference>
<dbReference type="Proteomes" id="UP000733379">
    <property type="component" value="Unassembled WGS sequence"/>
</dbReference>